<evidence type="ECO:0000256" key="1">
    <source>
        <dbReference type="SAM" id="Phobius"/>
    </source>
</evidence>
<dbReference type="RefSeq" id="XP_018006004.1">
    <property type="nucleotide sequence ID" value="XM_018149146.1"/>
</dbReference>
<dbReference type="EMBL" id="LFJN01000001">
    <property type="protein sequence ID" value="KPI46041.1"/>
    <property type="molecule type" value="Genomic_DNA"/>
</dbReference>
<dbReference type="GeneID" id="28741015"/>
<dbReference type="OrthoDB" id="5396681at2759"/>
<keyword evidence="1" id="KW-1133">Transmembrane helix</keyword>
<gene>
    <name evidence="2" type="ORF">AB675_867</name>
</gene>
<proteinExistence type="predicted"/>
<feature type="transmembrane region" description="Helical" evidence="1">
    <location>
        <begin position="358"/>
        <end position="381"/>
    </location>
</feature>
<evidence type="ECO:0000313" key="2">
    <source>
        <dbReference type="EMBL" id="KPI46041.1"/>
    </source>
</evidence>
<feature type="transmembrane region" description="Helical" evidence="1">
    <location>
        <begin position="414"/>
        <end position="438"/>
    </location>
</feature>
<reference evidence="2 3" key="1">
    <citation type="submission" date="2015-06" db="EMBL/GenBank/DDBJ databases">
        <title>Draft genome of the ant-associated black yeast Phialophora attae CBS 131958.</title>
        <authorList>
            <person name="Moreno L.F."/>
            <person name="Stielow B.J."/>
            <person name="de Hoog S."/>
            <person name="Vicente V.A."/>
            <person name="Weiss V.A."/>
            <person name="de Vries M."/>
            <person name="Cruz L.M."/>
            <person name="Souza E.M."/>
        </authorList>
    </citation>
    <scope>NUCLEOTIDE SEQUENCE [LARGE SCALE GENOMIC DNA]</scope>
    <source>
        <strain evidence="2 3">CBS 131958</strain>
    </source>
</reference>
<dbReference type="Proteomes" id="UP000038010">
    <property type="component" value="Unassembled WGS sequence"/>
</dbReference>
<accession>A0A0N0NSA9</accession>
<evidence type="ECO:0000313" key="3">
    <source>
        <dbReference type="Proteomes" id="UP000038010"/>
    </source>
</evidence>
<keyword evidence="1" id="KW-0812">Transmembrane</keyword>
<sequence>MTESVWGTWTFSPTDPIVISSIWHDITTGPLTHVTRPLSENSGDIAQWLRYTDKYQRGISAGVSKDNSIRCVLRVAWIRYESKTREVRVPQASFEDLIHALHFRQVLFKVKASYSALGSKVIDTVRFHCFSNHPRLILMWSTSGSRLPTSLVCIAEQAKIDIFQTLLKEPDFQRLAGTEVVPALLCAQLSRFEIDQRLTELKSVVREVEVRTGHHRFYTRVEPPALGDLCNLAAAMSGSVTRAASATRKLGIIRELISFALDEDAEMARSVDDNVSTSVTTGEMPSDRVKVQKQLHSVRRQMDLQELDLEYTRCRINTQREAVLHLISADDANTSNKVASDARAIALASRQISASMHILAVISVCFLPATFVASLFSMPLFDWQDDIPTYDDVQSGPDDPHAPNAPHDTWRSRLALYAAVTVPLTLLTYLIWWLWSVIKSAQVRDKRVVQEKMEMPFITALEYQKSLYWLRSAEQSSGKAPRTDLVPRELRMRRLSRSAERWKYWPTPSTCCVKQEIRFMRRFSSPEERLL</sequence>
<organism evidence="2 3">
    <name type="scientific">Cyphellophora attinorum</name>
    <dbReference type="NCBI Taxonomy" id="1664694"/>
    <lineage>
        <taxon>Eukaryota</taxon>
        <taxon>Fungi</taxon>
        <taxon>Dikarya</taxon>
        <taxon>Ascomycota</taxon>
        <taxon>Pezizomycotina</taxon>
        <taxon>Eurotiomycetes</taxon>
        <taxon>Chaetothyriomycetidae</taxon>
        <taxon>Chaetothyriales</taxon>
        <taxon>Cyphellophoraceae</taxon>
        <taxon>Cyphellophora</taxon>
    </lineage>
</organism>
<dbReference type="VEuPathDB" id="FungiDB:AB675_867"/>
<keyword evidence="3" id="KW-1185">Reference proteome</keyword>
<comment type="caution">
    <text evidence="2">The sequence shown here is derived from an EMBL/GenBank/DDBJ whole genome shotgun (WGS) entry which is preliminary data.</text>
</comment>
<dbReference type="STRING" id="1664694.A0A0N0NSA9"/>
<name>A0A0N0NSA9_9EURO</name>
<keyword evidence="1" id="KW-0472">Membrane</keyword>
<dbReference type="Gene3D" id="1.20.58.340">
    <property type="entry name" value="Magnesium transport protein CorA, transmembrane region"/>
    <property type="match status" value="1"/>
</dbReference>
<protein>
    <submittedName>
        <fullName evidence="2">Uncharacterized protein</fullName>
    </submittedName>
</protein>
<dbReference type="AlphaFoldDB" id="A0A0N0NSA9"/>